<gene>
    <name evidence="2" type="ORF">Zmor_023367</name>
</gene>
<sequence>MKFILESLTLLLLFTVYHQVDGAVSQCYKCTVSCQFPTIDECPTFVGEFRCYSAAILQPPDGRLEYSKGCVLADDTNMITECNIINNTEGDSCYFCDTNLCNDHD</sequence>
<organism evidence="2 3">
    <name type="scientific">Zophobas morio</name>
    <dbReference type="NCBI Taxonomy" id="2755281"/>
    <lineage>
        <taxon>Eukaryota</taxon>
        <taxon>Metazoa</taxon>
        <taxon>Ecdysozoa</taxon>
        <taxon>Arthropoda</taxon>
        <taxon>Hexapoda</taxon>
        <taxon>Insecta</taxon>
        <taxon>Pterygota</taxon>
        <taxon>Neoptera</taxon>
        <taxon>Endopterygota</taxon>
        <taxon>Coleoptera</taxon>
        <taxon>Polyphaga</taxon>
        <taxon>Cucujiformia</taxon>
        <taxon>Tenebrionidae</taxon>
        <taxon>Zophobas</taxon>
    </lineage>
</organism>
<dbReference type="Proteomes" id="UP001168821">
    <property type="component" value="Unassembled WGS sequence"/>
</dbReference>
<reference evidence="2" key="1">
    <citation type="journal article" date="2023" name="G3 (Bethesda)">
        <title>Whole genome assemblies of Zophobas morio and Tenebrio molitor.</title>
        <authorList>
            <person name="Kaur S."/>
            <person name="Stinson S.A."/>
            <person name="diCenzo G.C."/>
        </authorList>
    </citation>
    <scope>NUCLEOTIDE SEQUENCE</scope>
    <source>
        <strain evidence="2">QUZm001</strain>
    </source>
</reference>
<protein>
    <submittedName>
        <fullName evidence="2">Uncharacterized protein</fullName>
    </submittedName>
</protein>
<evidence type="ECO:0000313" key="3">
    <source>
        <dbReference type="Proteomes" id="UP001168821"/>
    </source>
</evidence>
<dbReference type="AlphaFoldDB" id="A0AA38HWX9"/>
<evidence type="ECO:0000256" key="1">
    <source>
        <dbReference type="SAM" id="SignalP"/>
    </source>
</evidence>
<feature type="chain" id="PRO_5041241264" evidence="1">
    <location>
        <begin position="23"/>
        <end position="105"/>
    </location>
</feature>
<comment type="caution">
    <text evidence="2">The sequence shown here is derived from an EMBL/GenBank/DDBJ whole genome shotgun (WGS) entry which is preliminary data.</text>
</comment>
<proteinExistence type="predicted"/>
<keyword evidence="3" id="KW-1185">Reference proteome</keyword>
<dbReference type="EMBL" id="JALNTZ010000007">
    <property type="protein sequence ID" value="KAJ3645730.1"/>
    <property type="molecule type" value="Genomic_DNA"/>
</dbReference>
<evidence type="ECO:0000313" key="2">
    <source>
        <dbReference type="EMBL" id="KAJ3645730.1"/>
    </source>
</evidence>
<name>A0AA38HWX9_9CUCU</name>
<dbReference type="InterPro" id="IPR045860">
    <property type="entry name" value="Snake_toxin-like_sf"/>
</dbReference>
<dbReference type="SUPFAM" id="SSF57302">
    <property type="entry name" value="Snake toxin-like"/>
    <property type="match status" value="1"/>
</dbReference>
<feature type="signal peptide" evidence="1">
    <location>
        <begin position="1"/>
        <end position="22"/>
    </location>
</feature>
<keyword evidence="1" id="KW-0732">Signal</keyword>
<accession>A0AA38HWX9</accession>